<dbReference type="Pfam" id="PF01165">
    <property type="entry name" value="Ribosomal_S21"/>
    <property type="match status" value="1"/>
</dbReference>
<dbReference type="NCBIfam" id="TIGR00030">
    <property type="entry name" value="S21p"/>
    <property type="match status" value="1"/>
</dbReference>
<keyword evidence="2 4" id="KW-0689">Ribosomal protein</keyword>
<protein>
    <submittedName>
        <fullName evidence="4">RpsU Ribosomal protein S21</fullName>
    </submittedName>
</protein>
<comment type="similarity">
    <text evidence="1">Belongs to the bacterial ribosomal protein bS21 family.</text>
</comment>
<dbReference type="EMBL" id="LR798243">
    <property type="protein sequence ID" value="CAB5214769.1"/>
    <property type="molecule type" value="Genomic_DNA"/>
</dbReference>
<evidence type="ECO:0000256" key="1">
    <source>
        <dbReference type="ARBA" id="ARBA00006640"/>
    </source>
</evidence>
<dbReference type="PRINTS" id="PR00976">
    <property type="entry name" value="RIBOSOMALS21"/>
</dbReference>
<evidence type="ECO:0000256" key="2">
    <source>
        <dbReference type="ARBA" id="ARBA00022980"/>
    </source>
</evidence>
<keyword evidence="3" id="KW-0687">Ribonucleoprotein</keyword>
<reference evidence="4" key="1">
    <citation type="submission" date="2020-05" db="EMBL/GenBank/DDBJ databases">
        <authorList>
            <person name="Chiriac C."/>
            <person name="Salcher M."/>
            <person name="Ghai R."/>
            <person name="Kavagutti S V."/>
        </authorList>
    </citation>
    <scope>NUCLEOTIDE SEQUENCE</scope>
</reference>
<evidence type="ECO:0000256" key="3">
    <source>
        <dbReference type="ARBA" id="ARBA00023274"/>
    </source>
</evidence>
<evidence type="ECO:0000313" key="4">
    <source>
        <dbReference type="EMBL" id="CAB5214769.1"/>
    </source>
</evidence>
<sequence length="83" mass="9654">MAYQPKGGPIICRGNTVTLREGEPVEKALRKFKKKVLESGLLRELKERETYEKPTTRRKKAKAAAKNRWRKKLLAESLPKKLY</sequence>
<dbReference type="Gene3D" id="1.20.5.1150">
    <property type="entry name" value="Ribosomal protein S8"/>
    <property type="match status" value="1"/>
</dbReference>
<proteinExistence type="inferred from homology"/>
<gene>
    <name evidence="4" type="ORF">UFOVP190_258</name>
</gene>
<name>A0A6J7WK59_9CAUD</name>
<accession>A0A6J7WK59</accession>
<dbReference type="HAMAP" id="MF_00358">
    <property type="entry name" value="Ribosomal_bS21"/>
    <property type="match status" value="1"/>
</dbReference>
<dbReference type="GO" id="GO:0003735">
    <property type="term" value="F:structural constituent of ribosome"/>
    <property type="evidence" value="ECO:0007669"/>
    <property type="project" value="InterPro"/>
</dbReference>
<dbReference type="InterPro" id="IPR038380">
    <property type="entry name" value="Ribosomal_bS21_sf"/>
</dbReference>
<organism evidence="4">
    <name type="scientific">uncultured Caudovirales phage</name>
    <dbReference type="NCBI Taxonomy" id="2100421"/>
    <lineage>
        <taxon>Viruses</taxon>
        <taxon>Duplodnaviria</taxon>
        <taxon>Heunggongvirae</taxon>
        <taxon>Uroviricota</taxon>
        <taxon>Caudoviricetes</taxon>
        <taxon>Peduoviridae</taxon>
        <taxon>Maltschvirus</taxon>
        <taxon>Maltschvirus maltsch</taxon>
    </lineage>
</organism>
<dbReference type="PANTHER" id="PTHR21109:SF0">
    <property type="entry name" value="SMALL RIBOSOMAL SUBUNIT PROTEIN BS21M"/>
    <property type="match status" value="1"/>
</dbReference>
<dbReference type="InterPro" id="IPR001911">
    <property type="entry name" value="Ribosomal_bS21"/>
</dbReference>
<dbReference type="GO" id="GO:1990904">
    <property type="term" value="C:ribonucleoprotein complex"/>
    <property type="evidence" value="ECO:0007669"/>
    <property type="project" value="UniProtKB-KW"/>
</dbReference>
<dbReference type="PANTHER" id="PTHR21109">
    <property type="entry name" value="MITOCHONDRIAL 28S RIBOSOMAL PROTEIN S21"/>
    <property type="match status" value="1"/>
</dbReference>